<dbReference type="GO" id="GO:0055085">
    <property type="term" value="P:transmembrane transport"/>
    <property type="evidence" value="ECO:0007669"/>
    <property type="project" value="InterPro"/>
</dbReference>
<dbReference type="InterPro" id="IPR050366">
    <property type="entry name" value="BP-dependent_transpt_permease"/>
</dbReference>
<evidence type="ECO:0000313" key="9">
    <source>
        <dbReference type="EMBL" id="RGK77773.1"/>
    </source>
</evidence>
<dbReference type="CDD" id="cd06261">
    <property type="entry name" value="TM_PBP2"/>
    <property type="match status" value="1"/>
</dbReference>
<evidence type="ECO:0000256" key="3">
    <source>
        <dbReference type="ARBA" id="ARBA00022475"/>
    </source>
</evidence>
<evidence type="ECO:0000256" key="6">
    <source>
        <dbReference type="ARBA" id="ARBA00023136"/>
    </source>
</evidence>
<accession>A0A3E4PCY8</accession>
<keyword evidence="2 7" id="KW-0813">Transport</keyword>
<feature type="transmembrane region" description="Helical" evidence="7">
    <location>
        <begin position="77"/>
        <end position="102"/>
    </location>
</feature>
<protein>
    <submittedName>
        <fullName evidence="9">ABC transporter permease</fullName>
    </submittedName>
</protein>
<dbReference type="Pfam" id="PF12911">
    <property type="entry name" value="OppC_N"/>
    <property type="match status" value="1"/>
</dbReference>
<feature type="transmembrane region" description="Helical" evidence="7">
    <location>
        <begin position="139"/>
        <end position="157"/>
    </location>
</feature>
<organism evidence="9 10">
    <name type="scientific">Dorea formicigenerans</name>
    <dbReference type="NCBI Taxonomy" id="39486"/>
    <lineage>
        <taxon>Bacteria</taxon>
        <taxon>Bacillati</taxon>
        <taxon>Bacillota</taxon>
        <taxon>Clostridia</taxon>
        <taxon>Lachnospirales</taxon>
        <taxon>Lachnospiraceae</taxon>
        <taxon>Dorea</taxon>
    </lineage>
</organism>
<evidence type="ECO:0000259" key="8">
    <source>
        <dbReference type="PROSITE" id="PS50928"/>
    </source>
</evidence>
<dbReference type="GO" id="GO:0005886">
    <property type="term" value="C:plasma membrane"/>
    <property type="evidence" value="ECO:0007669"/>
    <property type="project" value="UniProtKB-SubCell"/>
</dbReference>
<evidence type="ECO:0000313" key="10">
    <source>
        <dbReference type="Proteomes" id="UP000261324"/>
    </source>
</evidence>
<evidence type="ECO:0000256" key="5">
    <source>
        <dbReference type="ARBA" id="ARBA00022989"/>
    </source>
</evidence>
<proteinExistence type="inferred from homology"/>
<comment type="caution">
    <text evidence="9">The sequence shown here is derived from an EMBL/GenBank/DDBJ whole genome shotgun (WGS) entry which is preliminary data.</text>
</comment>
<evidence type="ECO:0000256" key="7">
    <source>
        <dbReference type="RuleBase" id="RU363032"/>
    </source>
</evidence>
<name>A0A3E4PCY8_9FIRM</name>
<feature type="domain" description="ABC transmembrane type-1" evidence="8">
    <location>
        <begin position="75"/>
        <end position="264"/>
    </location>
</feature>
<dbReference type="EMBL" id="QSRA01000037">
    <property type="protein sequence ID" value="RGK77773.1"/>
    <property type="molecule type" value="Genomic_DNA"/>
</dbReference>
<evidence type="ECO:0000256" key="1">
    <source>
        <dbReference type="ARBA" id="ARBA00004651"/>
    </source>
</evidence>
<sequence length="277" mass="30085">MDRKAMKKMFLSNKMAVVCTVLILIIVIASLMAPLSPYDPDASNVAEKMQGISSTHILGTDDIGRDTFTRTLYGGRISLLVGFAAMCVAVIVGTLFGTISGYMGGAVDVFMMRIVDVFMSVPSLLFIIVVYAFMPRNLVTLVGMLAFFSWTKVARVVRAQTLTLKERDFVIAAKALGVSQGTIIRKHIIPNLMPQIIVSASLSIANAILDESTLSFLGYGVQLPMASWGSMLQTAQKFILHNPIMAVAPGVMILVTVLCFNVLGDMLQQMLDPKLVK</sequence>
<keyword evidence="3" id="KW-1003">Cell membrane</keyword>
<dbReference type="InterPro" id="IPR000515">
    <property type="entry name" value="MetI-like"/>
</dbReference>
<keyword evidence="4 7" id="KW-0812">Transmembrane</keyword>
<evidence type="ECO:0000256" key="4">
    <source>
        <dbReference type="ARBA" id="ARBA00022692"/>
    </source>
</evidence>
<dbReference type="Gene3D" id="1.10.3720.10">
    <property type="entry name" value="MetI-like"/>
    <property type="match status" value="1"/>
</dbReference>
<dbReference type="Proteomes" id="UP000261324">
    <property type="component" value="Unassembled WGS sequence"/>
</dbReference>
<dbReference type="RefSeq" id="WP_117660854.1">
    <property type="nucleotide sequence ID" value="NZ_QSRA01000037.1"/>
</dbReference>
<feature type="transmembrane region" description="Helical" evidence="7">
    <location>
        <begin position="244"/>
        <end position="263"/>
    </location>
</feature>
<dbReference type="Pfam" id="PF00528">
    <property type="entry name" value="BPD_transp_1"/>
    <property type="match status" value="1"/>
</dbReference>
<dbReference type="PANTHER" id="PTHR43386:SF1">
    <property type="entry name" value="D,D-DIPEPTIDE TRANSPORT SYSTEM PERMEASE PROTEIN DDPC-RELATED"/>
    <property type="match status" value="1"/>
</dbReference>
<feature type="transmembrane region" description="Helical" evidence="7">
    <location>
        <begin position="114"/>
        <end position="133"/>
    </location>
</feature>
<dbReference type="AlphaFoldDB" id="A0A3E4PCY8"/>
<comment type="similarity">
    <text evidence="7">Belongs to the binding-protein-dependent transport system permease family.</text>
</comment>
<reference evidence="9 10" key="1">
    <citation type="submission" date="2018-08" db="EMBL/GenBank/DDBJ databases">
        <title>A genome reference for cultivated species of the human gut microbiota.</title>
        <authorList>
            <person name="Zou Y."/>
            <person name="Xue W."/>
            <person name="Luo G."/>
        </authorList>
    </citation>
    <scope>NUCLEOTIDE SEQUENCE [LARGE SCALE GENOMIC DNA]</scope>
    <source>
        <strain evidence="9 10">TF09-3</strain>
    </source>
</reference>
<evidence type="ECO:0000256" key="2">
    <source>
        <dbReference type="ARBA" id="ARBA00022448"/>
    </source>
</evidence>
<gene>
    <name evidence="9" type="ORF">DXC93_16260</name>
</gene>
<dbReference type="PROSITE" id="PS50928">
    <property type="entry name" value="ABC_TM1"/>
    <property type="match status" value="1"/>
</dbReference>
<dbReference type="SUPFAM" id="SSF161098">
    <property type="entry name" value="MetI-like"/>
    <property type="match status" value="1"/>
</dbReference>
<comment type="subcellular location">
    <subcellularLocation>
        <location evidence="1 7">Cell membrane</location>
        <topology evidence="1 7">Multi-pass membrane protein</topology>
    </subcellularLocation>
</comment>
<keyword evidence="5 7" id="KW-1133">Transmembrane helix</keyword>
<dbReference type="PANTHER" id="PTHR43386">
    <property type="entry name" value="OLIGOPEPTIDE TRANSPORT SYSTEM PERMEASE PROTEIN APPC"/>
    <property type="match status" value="1"/>
</dbReference>
<dbReference type="InterPro" id="IPR035906">
    <property type="entry name" value="MetI-like_sf"/>
</dbReference>
<dbReference type="InterPro" id="IPR025966">
    <property type="entry name" value="OppC_N"/>
</dbReference>
<keyword evidence="6 7" id="KW-0472">Membrane</keyword>